<feature type="domain" description="HNH nuclease" evidence="1">
    <location>
        <begin position="9"/>
        <end position="36"/>
    </location>
</feature>
<evidence type="ECO:0000259" key="1">
    <source>
        <dbReference type="Pfam" id="PF13392"/>
    </source>
</evidence>
<sequence length="100" mass="11548">MVYGADPLEDIDHIDGDPTNNRLSNLRMASKFENMRNARKRRGKYLPKGVSFHKGAGRYRATVYLNRLHVHLGLFSTPEEAHAAYCRVAQKHFGRFARFE</sequence>
<dbReference type="InterPro" id="IPR016177">
    <property type="entry name" value="DNA-bd_dom_sf"/>
</dbReference>
<comment type="caution">
    <text evidence="2">The sequence shown here is derived from an EMBL/GenBank/DDBJ whole genome shotgun (WGS) entry which is preliminary data.</text>
</comment>
<dbReference type="GO" id="GO:0003700">
    <property type="term" value="F:DNA-binding transcription factor activity"/>
    <property type="evidence" value="ECO:0007669"/>
    <property type="project" value="InterPro"/>
</dbReference>
<dbReference type="GO" id="GO:0003677">
    <property type="term" value="F:DNA binding"/>
    <property type="evidence" value="ECO:0007669"/>
    <property type="project" value="InterPro"/>
</dbReference>
<reference evidence="2 3" key="1">
    <citation type="submission" date="2020-08" db="EMBL/GenBank/DDBJ databases">
        <title>Genomic Encyclopedia of Type Strains, Phase IV (KMG-IV): sequencing the most valuable type-strain genomes for metagenomic binning, comparative biology and taxonomic classification.</title>
        <authorList>
            <person name="Goeker M."/>
        </authorList>
    </citation>
    <scope>NUCLEOTIDE SEQUENCE [LARGE SCALE GENOMIC DNA]</scope>
    <source>
        <strain evidence="2 3">DSM 101465</strain>
    </source>
</reference>
<dbReference type="Gene3D" id="3.90.75.20">
    <property type="match status" value="1"/>
</dbReference>
<dbReference type="SUPFAM" id="SSF54171">
    <property type="entry name" value="DNA-binding domain"/>
    <property type="match status" value="1"/>
</dbReference>
<dbReference type="Proteomes" id="UP000588017">
    <property type="component" value="Unassembled WGS sequence"/>
</dbReference>
<dbReference type="Gene3D" id="3.30.730.10">
    <property type="entry name" value="AP2/ERF domain"/>
    <property type="match status" value="1"/>
</dbReference>
<keyword evidence="3" id="KW-1185">Reference proteome</keyword>
<evidence type="ECO:0000313" key="2">
    <source>
        <dbReference type="EMBL" id="MBB6167113.1"/>
    </source>
</evidence>
<accession>A0A841KCE1</accession>
<dbReference type="AlphaFoldDB" id="A0A841KCE1"/>
<dbReference type="SUPFAM" id="SSF54060">
    <property type="entry name" value="His-Me finger endonucleases"/>
    <property type="match status" value="1"/>
</dbReference>
<dbReference type="InterPro" id="IPR003615">
    <property type="entry name" value="HNH_nuc"/>
</dbReference>
<name>A0A841KCE1_9HYPH</name>
<gene>
    <name evidence="2" type="ORF">HNQ73_000731</name>
</gene>
<protein>
    <recommendedName>
        <fullName evidence="1">HNH nuclease domain-containing protein</fullName>
    </recommendedName>
</protein>
<dbReference type="InterPro" id="IPR044925">
    <property type="entry name" value="His-Me_finger_sf"/>
</dbReference>
<organism evidence="2 3">
    <name type="scientific">Chelatococcus composti</name>
    <dbReference type="NCBI Taxonomy" id="1743235"/>
    <lineage>
        <taxon>Bacteria</taxon>
        <taxon>Pseudomonadati</taxon>
        <taxon>Pseudomonadota</taxon>
        <taxon>Alphaproteobacteria</taxon>
        <taxon>Hyphomicrobiales</taxon>
        <taxon>Chelatococcaceae</taxon>
        <taxon>Chelatococcus</taxon>
    </lineage>
</organism>
<dbReference type="EMBL" id="JACHEH010000002">
    <property type="protein sequence ID" value="MBB6167113.1"/>
    <property type="molecule type" value="Genomic_DNA"/>
</dbReference>
<dbReference type="InterPro" id="IPR036955">
    <property type="entry name" value="AP2/ERF_dom_sf"/>
</dbReference>
<dbReference type="Pfam" id="PF13392">
    <property type="entry name" value="HNH_3"/>
    <property type="match status" value="1"/>
</dbReference>
<evidence type="ECO:0000313" key="3">
    <source>
        <dbReference type="Proteomes" id="UP000588017"/>
    </source>
</evidence>
<proteinExistence type="predicted"/>